<dbReference type="PROSITE" id="PS51257">
    <property type="entry name" value="PROKAR_LIPOPROTEIN"/>
    <property type="match status" value="1"/>
</dbReference>
<dbReference type="EMBL" id="CP089984">
    <property type="protein sequence ID" value="WXB13282.1"/>
    <property type="molecule type" value="Genomic_DNA"/>
</dbReference>
<accession>A0ABZ2LQT5</accession>
<feature type="signal peptide" evidence="2">
    <location>
        <begin position="1"/>
        <end position="24"/>
    </location>
</feature>
<dbReference type="Proteomes" id="UP001370348">
    <property type="component" value="Chromosome"/>
</dbReference>
<keyword evidence="2" id="KW-0732">Signal</keyword>
<gene>
    <name evidence="3" type="ORF">LZC94_36240</name>
</gene>
<protein>
    <recommendedName>
        <fullName evidence="5">Cytochrome C Planctomycete-type domain-containing protein</fullName>
    </recommendedName>
</protein>
<proteinExistence type="predicted"/>
<dbReference type="RefSeq" id="WP_394822904.1">
    <property type="nucleotide sequence ID" value="NZ_CP089984.1"/>
</dbReference>
<evidence type="ECO:0000313" key="3">
    <source>
        <dbReference type="EMBL" id="WXB13282.1"/>
    </source>
</evidence>
<evidence type="ECO:0008006" key="5">
    <source>
        <dbReference type="Google" id="ProtNLM"/>
    </source>
</evidence>
<reference evidence="3 4" key="1">
    <citation type="submission" date="2021-12" db="EMBL/GenBank/DDBJ databases">
        <title>Discovery of the Pendulisporaceae a myxobacterial family with distinct sporulation behavior and unique specialized metabolism.</title>
        <authorList>
            <person name="Garcia R."/>
            <person name="Popoff A."/>
            <person name="Bader C.D."/>
            <person name="Loehr J."/>
            <person name="Walesch S."/>
            <person name="Walt C."/>
            <person name="Boldt J."/>
            <person name="Bunk B."/>
            <person name="Haeckl F.J.F.P.J."/>
            <person name="Gunesch A.P."/>
            <person name="Birkelbach J."/>
            <person name="Nuebel U."/>
            <person name="Pietschmann T."/>
            <person name="Bach T."/>
            <person name="Mueller R."/>
        </authorList>
    </citation>
    <scope>NUCLEOTIDE SEQUENCE [LARGE SCALE GENOMIC DNA]</scope>
    <source>
        <strain evidence="3 4">MSr11954</strain>
    </source>
</reference>
<sequence>MRRGKLFIAKALAFVAFATCASLACLPEQERTNYGPAESLGPRQFPGPKNPAPAGDGGTPPLQSLCGGKGPIDGGPCDTSWKKDIFEPMFKTAGTMKCSSGTACHGDNGTSPIMSDTDPEAARAQLALFIMPGNKKPYIDVCGKDPDGSGMVCNLGGACGSQMPKTSTGQLATAAQMETIRKWLACGAPNN</sequence>
<feature type="chain" id="PRO_5045467578" description="Cytochrome C Planctomycete-type domain-containing protein" evidence="2">
    <location>
        <begin position="25"/>
        <end position="191"/>
    </location>
</feature>
<feature type="region of interest" description="Disordered" evidence="1">
    <location>
        <begin position="34"/>
        <end position="65"/>
    </location>
</feature>
<evidence type="ECO:0000256" key="1">
    <source>
        <dbReference type="SAM" id="MobiDB-lite"/>
    </source>
</evidence>
<evidence type="ECO:0000256" key="2">
    <source>
        <dbReference type="SAM" id="SignalP"/>
    </source>
</evidence>
<organism evidence="3 4">
    <name type="scientific">Pendulispora albinea</name>
    <dbReference type="NCBI Taxonomy" id="2741071"/>
    <lineage>
        <taxon>Bacteria</taxon>
        <taxon>Pseudomonadati</taxon>
        <taxon>Myxococcota</taxon>
        <taxon>Myxococcia</taxon>
        <taxon>Myxococcales</taxon>
        <taxon>Sorangiineae</taxon>
        <taxon>Pendulisporaceae</taxon>
        <taxon>Pendulispora</taxon>
    </lineage>
</organism>
<evidence type="ECO:0000313" key="4">
    <source>
        <dbReference type="Proteomes" id="UP001370348"/>
    </source>
</evidence>
<name>A0ABZ2LQT5_9BACT</name>
<keyword evidence="4" id="KW-1185">Reference proteome</keyword>